<dbReference type="Pfam" id="PF12627">
    <property type="entry name" value="PolyA_pol_RNAbd"/>
    <property type="match status" value="1"/>
</dbReference>
<evidence type="ECO:0000259" key="10">
    <source>
        <dbReference type="Pfam" id="PF12627"/>
    </source>
</evidence>
<evidence type="ECO:0000256" key="1">
    <source>
        <dbReference type="ARBA" id="ARBA00001946"/>
    </source>
</evidence>
<sequence>MTSSIAGAAFWATPGLAEVLGLLNAGDEEARVVGGAVRNSLLNLPVIDVDIATTALPQEVVERARRAGMKPVPTGIAHGTVTVVAGHHAFEVTTLREDMETDGRRAVVRFGRDWRHDAERRDFTLNALYATADGTVVDLVGGLSDLAARRVRFIGDAQARIREDYLRILRLFRFHASYGVGEVDPTALSAAVRLRAGLLGLSRERIRAETMKLLVAPGAAPTLATMSESGLLQMLLGGIGDVKAFARLAGLEASLGLRPDPTRRLAALALRVSVDVERLRAHLRLSNAETRRLFALAGPVPPLPDVQSVKAFLYAGGVEAGRDRVLLAAAHGRCDPAAAARVVEAAATWDLPRPPFTAADLIARGLKPGPGLGAALRWAEQAWIDAGFPTGEPAVSALLEKAARQG</sequence>
<dbReference type="GO" id="GO:0046872">
    <property type="term" value="F:metal ion binding"/>
    <property type="evidence" value="ECO:0007669"/>
    <property type="project" value="UniProtKB-KW"/>
</dbReference>
<dbReference type="InterPro" id="IPR050264">
    <property type="entry name" value="Bact_CCA-adding_enz_type3_sf"/>
</dbReference>
<dbReference type="Pfam" id="PF01743">
    <property type="entry name" value="PolyA_pol"/>
    <property type="match status" value="1"/>
</dbReference>
<evidence type="ECO:0000256" key="3">
    <source>
        <dbReference type="ARBA" id="ARBA00022694"/>
    </source>
</evidence>
<dbReference type="SUPFAM" id="SSF81891">
    <property type="entry name" value="Poly A polymerase C-terminal region-like"/>
    <property type="match status" value="1"/>
</dbReference>
<name>A0A974SL21_9HYPH</name>
<evidence type="ECO:0000256" key="7">
    <source>
        <dbReference type="ARBA" id="ARBA00022842"/>
    </source>
</evidence>
<evidence type="ECO:0000256" key="6">
    <source>
        <dbReference type="ARBA" id="ARBA00022741"/>
    </source>
</evidence>
<comment type="similarity">
    <text evidence="8">Belongs to the tRNA nucleotidyltransferase/poly(A) polymerase family.</text>
</comment>
<dbReference type="GO" id="GO:0000049">
    <property type="term" value="F:tRNA binding"/>
    <property type="evidence" value="ECO:0007669"/>
    <property type="project" value="TreeGrafter"/>
</dbReference>
<keyword evidence="5" id="KW-0479">Metal-binding</keyword>
<evidence type="ECO:0000256" key="2">
    <source>
        <dbReference type="ARBA" id="ARBA00022679"/>
    </source>
</evidence>
<dbReference type="InterPro" id="IPR032828">
    <property type="entry name" value="PolyA_RNA-bd"/>
</dbReference>
<accession>A0A974SL21</accession>
<feature type="domain" description="Poly A polymerase head" evidence="9">
    <location>
        <begin position="30"/>
        <end position="152"/>
    </location>
</feature>
<dbReference type="GO" id="GO:0008033">
    <property type="term" value="P:tRNA processing"/>
    <property type="evidence" value="ECO:0007669"/>
    <property type="project" value="UniProtKB-KW"/>
</dbReference>
<dbReference type="CDD" id="cd05398">
    <property type="entry name" value="NT_ClassII-CCAase"/>
    <property type="match status" value="1"/>
</dbReference>
<dbReference type="PANTHER" id="PTHR46173">
    <property type="entry name" value="CCA TRNA NUCLEOTIDYLTRANSFERASE 1, MITOCHONDRIAL"/>
    <property type="match status" value="1"/>
</dbReference>
<evidence type="ECO:0000313" key="12">
    <source>
        <dbReference type="Proteomes" id="UP000596427"/>
    </source>
</evidence>
<comment type="cofactor">
    <cofactor evidence="1">
        <name>Mg(2+)</name>
        <dbReference type="ChEBI" id="CHEBI:18420"/>
    </cofactor>
</comment>
<keyword evidence="6" id="KW-0547">Nucleotide-binding</keyword>
<keyword evidence="12" id="KW-1185">Reference proteome</keyword>
<dbReference type="EMBL" id="CP063362">
    <property type="protein sequence ID" value="QRG08829.1"/>
    <property type="molecule type" value="Genomic_DNA"/>
</dbReference>
<dbReference type="InterPro" id="IPR043519">
    <property type="entry name" value="NT_sf"/>
</dbReference>
<evidence type="ECO:0000256" key="4">
    <source>
        <dbReference type="ARBA" id="ARBA00022695"/>
    </source>
</evidence>
<keyword evidence="7" id="KW-0460">Magnesium</keyword>
<dbReference type="InterPro" id="IPR002646">
    <property type="entry name" value="PolA_pol_head_dom"/>
</dbReference>
<evidence type="ECO:0000256" key="8">
    <source>
        <dbReference type="RuleBase" id="RU003953"/>
    </source>
</evidence>
<protein>
    <submittedName>
        <fullName evidence="11">CCA tRNA nucleotidyltransferase</fullName>
    </submittedName>
</protein>
<dbReference type="GO" id="GO:0016779">
    <property type="term" value="F:nucleotidyltransferase activity"/>
    <property type="evidence" value="ECO:0007669"/>
    <property type="project" value="UniProtKB-KW"/>
</dbReference>
<organism evidence="11 12">
    <name type="scientific">Xanthobacter dioxanivorans</name>
    <dbReference type="NCBI Taxonomy" id="2528964"/>
    <lineage>
        <taxon>Bacteria</taxon>
        <taxon>Pseudomonadati</taxon>
        <taxon>Pseudomonadota</taxon>
        <taxon>Alphaproteobacteria</taxon>
        <taxon>Hyphomicrobiales</taxon>
        <taxon>Xanthobacteraceae</taxon>
        <taxon>Xanthobacter</taxon>
    </lineage>
</organism>
<evidence type="ECO:0000256" key="5">
    <source>
        <dbReference type="ARBA" id="ARBA00022723"/>
    </source>
</evidence>
<keyword evidence="4" id="KW-0548">Nucleotidyltransferase</keyword>
<proteinExistence type="inferred from homology"/>
<reference evidence="11 12" key="1">
    <citation type="submission" date="2020-10" db="EMBL/GenBank/DDBJ databases">
        <title>Degradation of 1,4-Dioxane by Xanthobacter sp. YN2, via a Novel Group-2 Soluble Di-Iron Monooxygenase.</title>
        <authorList>
            <person name="Ma F."/>
            <person name="Wang Y."/>
            <person name="Yang J."/>
            <person name="Guo H."/>
            <person name="Su D."/>
            <person name="Yu L."/>
        </authorList>
    </citation>
    <scope>NUCLEOTIDE SEQUENCE [LARGE SCALE GENOMIC DNA]</scope>
    <source>
        <strain evidence="11 12">YN2</strain>
    </source>
</reference>
<keyword evidence="3" id="KW-0819">tRNA processing</keyword>
<dbReference type="Gene3D" id="3.30.460.10">
    <property type="entry name" value="Beta Polymerase, domain 2"/>
    <property type="match status" value="1"/>
</dbReference>
<evidence type="ECO:0000313" key="11">
    <source>
        <dbReference type="EMBL" id="QRG08829.1"/>
    </source>
</evidence>
<dbReference type="GO" id="GO:0000166">
    <property type="term" value="F:nucleotide binding"/>
    <property type="evidence" value="ECO:0007669"/>
    <property type="project" value="UniProtKB-KW"/>
</dbReference>
<dbReference type="RefSeq" id="WP_203195743.1">
    <property type="nucleotide sequence ID" value="NZ_CP063362.1"/>
</dbReference>
<dbReference type="SUPFAM" id="SSF81301">
    <property type="entry name" value="Nucleotidyltransferase"/>
    <property type="match status" value="1"/>
</dbReference>
<dbReference type="KEGG" id="xdi:EZH22_11420"/>
<dbReference type="Proteomes" id="UP000596427">
    <property type="component" value="Chromosome"/>
</dbReference>
<keyword evidence="2 8" id="KW-0808">Transferase</keyword>
<dbReference type="PANTHER" id="PTHR46173:SF1">
    <property type="entry name" value="CCA TRNA NUCLEOTIDYLTRANSFERASE 1, MITOCHONDRIAL"/>
    <property type="match status" value="1"/>
</dbReference>
<feature type="domain" description="tRNA nucleotidyltransferase/poly(A) polymerase RNA and SrmB- binding" evidence="10">
    <location>
        <begin position="183"/>
        <end position="236"/>
    </location>
</feature>
<keyword evidence="8" id="KW-0694">RNA-binding</keyword>
<dbReference type="Gene3D" id="1.10.3090.10">
    <property type="entry name" value="cca-adding enzyme, domain 2"/>
    <property type="match status" value="1"/>
</dbReference>
<evidence type="ECO:0000259" key="9">
    <source>
        <dbReference type="Pfam" id="PF01743"/>
    </source>
</evidence>
<gene>
    <name evidence="11" type="ORF">EZH22_11420</name>
</gene>
<dbReference type="AlphaFoldDB" id="A0A974SL21"/>